<sequence length="205" mass="21211">MASATLAAAPQYDALVTDAARRHALDPLLVHAVVAAESAYRPAVVSPKGAVGLMQVMPATGARFGKTVLTEPRENLEAGTAYLGWLMQHFGGRLDLALAGYNAGEGAVARYGNVVPPYAETQAYVRKVLTHYASLRGEPPSAAVPNLPILPNAPRARVLPIAPAVPPASSDTKSRATGGLGDVGQWVQLFTGGSGRARAAAAPRL</sequence>
<evidence type="ECO:0000313" key="3">
    <source>
        <dbReference type="EMBL" id="VVE85696.1"/>
    </source>
</evidence>
<protein>
    <submittedName>
        <fullName evidence="3">Soluble lytic murein transglycosylase</fullName>
        <ecNumber evidence="3">4.2.2.-</ecNumber>
    </submittedName>
</protein>
<name>A0A5E5BKA3_9BURK</name>
<dbReference type="SUPFAM" id="SSF53955">
    <property type="entry name" value="Lysozyme-like"/>
    <property type="match status" value="1"/>
</dbReference>
<evidence type="ECO:0000256" key="1">
    <source>
        <dbReference type="ARBA" id="ARBA00007734"/>
    </source>
</evidence>
<comment type="similarity">
    <text evidence="1">Belongs to the transglycosylase Slt family.</text>
</comment>
<dbReference type="PANTHER" id="PTHR37423">
    <property type="entry name" value="SOLUBLE LYTIC MUREIN TRANSGLYCOSYLASE-RELATED"/>
    <property type="match status" value="1"/>
</dbReference>
<dbReference type="InterPro" id="IPR023346">
    <property type="entry name" value="Lysozyme-like_dom_sf"/>
</dbReference>
<dbReference type="InterPro" id="IPR000189">
    <property type="entry name" value="Transglyc_AS"/>
</dbReference>
<accession>A0A5E5BKA3</accession>
<dbReference type="GO" id="GO:0008933">
    <property type="term" value="F:peptidoglycan lytic transglycosylase activity"/>
    <property type="evidence" value="ECO:0007669"/>
    <property type="project" value="InterPro"/>
</dbReference>
<dbReference type="Pfam" id="PF01464">
    <property type="entry name" value="SLT"/>
    <property type="match status" value="1"/>
</dbReference>
<dbReference type="InterPro" id="IPR008258">
    <property type="entry name" value="Transglycosylase_SLT_dom_1"/>
</dbReference>
<dbReference type="AlphaFoldDB" id="A0A5E5BKA3"/>
<keyword evidence="3" id="KW-0456">Lyase</keyword>
<feature type="domain" description="Transglycosylase SLT" evidence="2">
    <location>
        <begin position="17"/>
        <end position="112"/>
    </location>
</feature>
<dbReference type="EC" id="4.2.2.-" evidence="3"/>
<dbReference type="PROSITE" id="PS00922">
    <property type="entry name" value="TRANSGLYCOSYLASE"/>
    <property type="match status" value="1"/>
</dbReference>
<organism evidence="3 4">
    <name type="scientific">Pandoraea sputorum</name>
    <dbReference type="NCBI Taxonomy" id="93222"/>
    <lineage>
        <taxon>Bacteria</taxon>
        <taxon>Pseudomonadati</taxon>
        <taxon>Pseudomonadota</taxon>
        <taxon>Betaproteobacteria</taxon>
        <taxon>Burkholderiales</taxon>
        <taxon>Burkholderiaceae</taxon>
        <taxon>Pandoraea</taxon>
    </lineage>
</organism>
<dbReference type="GO" id="GO:0016020">
    <property type="term" value="C:membrane"/>
    <property type="evidence" value="ECO:0007669"/>
    <property type="project" value="InterPro"/>
</dbReference>
<dbReference type="Proteomes" id="UP000335538">
    <property type="component" value="Unassembled WGS sequence"/>
</dbReference>
<dbReference type="GO" id="GO:0000270">
    <property type="term" value="P:peptidoglycan metabolic process"/>
    <property type="evidence" value="ECO:0007669"/>
    <property type="project" value="InterPro"/>
</dbReference>
<proteinExistence type="inferred from homology"/>
<evidence type="ECO:0000259" key="2">
    <source>
        <dbReference type="Pfam" id="PF01464"/>
    </source>
</evidence>
<dbReference type="EMBL" id="CABPSR010000031">
    <property type="protein sequence ID" value="VVE85696.1"/>
    <property type="molecule type" value="Genomic_DNA"/>
</dbReference>
<dbReference type="CDD" id="cd00254">
    <property type="entry name" value="LT-like"/>
    <property type="match status" value="1"/>
</dbReference>
<dbReference type="Gene3D" id="1.10.530.10">
    <property type="match status" value="1"/>
</dbReference>
<dbReference type="PANTHER" id="PTHR37423:SF2">
    <property type="entry name" value="MEMBRANE-BOUND LYTIC MUREIN TRANSGLYCOSYLASE C"/>
    <property type="match status" value="1"/>
</dbReference>
<evidence type="ECO:0000313" key="4">
    <source>
        <dbReference type="Proteomes" id="UP000335538"/>
    </source>
</evidence>
<reference evidence="3 4" key="1">
    <citation type="submission" date="2019-08" db="EMBL/GenBank/DDBJ databases">
        <authorList>
            <person name="Peeters C."/>
        </authorList>
    </citation>
    <scope>NUCLEOTIDE SEQUENCE [LARGE SCALE GENOMIC DNA]</scope>
    <source>
        <strain evidence="3 4">LMG 31121</strain>
    </source>
</reference>
<gene>
    <name evidence="3" type="primary">slt_2</name>
    <name evidence="3" type="ORF">PSP31121_05363</name>
</gene>